<name>A0ACC4CZ53_POPAL</name>
<feature type="non-terminal residue" evidence="1">
    <location>
        <position position="1"/>
    </location>
</feature>
<reference evidence="1 2" key="1">
    <citation type="journal article" date="2024" name="Plant Biotechnol. J.">
        <title>Genome and CRISPR/Cas9 system of a widespread forest tree (Populus alba) in the world.</title>
        <authorList>
            <person name="Liu Y.J."/>
            <person name="Jiang P.F."/>
            <person name="Han X.M."/>
            <person name="Li X.Y."/>
            <person name="Wang H.M."/>
            <person name="Wang Y.J."/>
            <person name="Wang X.X."/>
            <person name="Zeng Q.Y."/>
        </authorList>
    </citation>
    <scope>NUCLEOTIDE SEQUENCE [LARGE SCALE GENOMIC DNA]</scope>
    <source>
        <strain evidence="2">cv. PAL-ZL1</strain>
    </source>
</reference>
<protein>
    <submittedName>
        <fullName evidence="1">Uncharacterized protein</fullName>
    </submittedName>
</protein>
<keyword evidence="2" id="KW-1185">Reference proteome</keyword>
<gene>
    <name evidence="1" type="ORF">D5086_001157</name>
</gene>
<proteinExistence type="predicted"/>
<accession>A0ACC4CZ53</accession>
<organism evidence="1 2">
    <name type="scientific">Populus alba</name>
    <name type="common">White poplar</name>
    <dbReference type="NCBI Taxonomy" id="43335"/>
    <lineage>
        <taxon>Eukaryota</taxon>
        <taxon>Viridiplantae</taxon>
        <taxon>Streptophyta</taxon>
        <taxon>Embryophyta</taxon>
        <taxon>Tracheophyta</taxon>
        <taxon>Spermatophyta</taxon>
        <taxon>Magnoliopsida</taxon>
        <taxon>eudicotyledons</taxon>
        <taxon>Gunneridae</taxon>
        <taxon>Pentapetalae</taxon>
        <taxon>rosids</taxon>
        <taxon>fabids</taxon>
        <taxon>Malpighiales</taxon>
        <taxon>Salicaceae</taxon>
        <taxon>Saliceae</taxon>
        <taxon>Populus</taxon>
    </lineage>
</organism>
<dbReference type="EMBL" id="RCHU02000001">
    <property type="protein sequence ID" value="KAL3610137.1"/>
    <property type="molecule type" value="Genomic_DNA"/>
</dbReference>
<dbReference type="Proteomes" id="UP000309997">
    <property type="component" value="Unassembled WGS sequence"/>
</dbReference>
<sequence>TCPHALPPMEPNADHGNSTWGVDWNYYWIGFGCGGGMGLNIGYAIAMKRMPSQNVANFTLQ</sequence>
<comment type="caution">
    <text evidence="1">The sequence shown here is derived from an EMBL/GenBank/DDBJ whole genome shotgun (WGS) entry which is preliminary data.</text>
</comment>
<evidence type="ECO:0000313" key="1">
    <source>
        <dbReference type="EMBL" id="KAL3610137.1"/>
    </source>
</evidence>
<evidence type="ECO:0000313" key="2">
    <source>
        <dbReference type="Proteomes" id="UP000309997"/>
    </source>
</evidence>